<dbReference type="InterPro" id="IPR024399">
    <property type="entry name" value="DUF2628"/>
</dbReference>
<evidence type="ECO:0000313" key="2">
    <source>
        <dbReference type="EMBL" id="MFK7159798.1"/>
    </source>
</evidence>
<protein>
    <submittedName>
        <fullName evidence="2">DUF2628 domain-containing protein</fullName>
    </submittedName>
</protein>
<feature type="transmembrane region" description="Helical" evidence="1">
    <location>
        <begin position="136"/>
        <end position="159"/>
    </location>
</feature>
<keyword evidence="3" id="KW-1185">Reference proteome</keyword>
<evidence type="ECO:0000313" key="3">
    <source>
        <dbReference type="Proteomes" id="UP001621714"/>
    </source>
</evidence>
<dbReference type="Pfam" id="PF10947">
    <property type="entry name" value="DUF2628"/>
    <property type="match status" value="1"/>
</dbReference>
<accession>A0ABW8PVU6</accession>
<keyword evidence="1" id="KW-0812">Transmembrane</keyword>
<evidence type="ECO:0000256" key="1">
    <source>
        <dbReference type="SAM" id="Phobius"/>
    </source>
</evidence>
<sequence length="169" mass="18962">MNDMTSTTETTEVNEGKLFEAYIQKPEKMAYYQQGLAKMTQAGVLGFKWHWSWWAFFFGWAFLLYRKAYLPAVGAFFAAILSSFIPFVGPLIAAIAIGGSSSYFVIKRYTDLKNTLMGTEQEKINAMYSFGGFHSWVIWVAAIVYGLIIISTIAMFAFIGGAASSGYYY</sequence>
<comment type="caution">
    <text evidence="2">The sequence shown here is derived from an EMBL/GenBank/DDBJ whole genome shotgun (WGS) entry which is preliminary data.</text>
</comment>
<name>A0ABW8PVU6_9GAMM</name>
<reference evidence="2 3" key="1">
    <citation type="submission" date="2024-02" db="EMBL/GenBank/DDBJ databases">
        <title>Marinospirillum sp. MEB 164 isolated from Lonar lake sediment.</title>
        <authorList>
            <person name="Joshi A."/>
            <person name="Thite S."/>
        </authorList>
    </citation>
    <scope>NUCLEOTIDE SEQUENCE [LARGE SCALE GENOMIC DNA]</scope>
    <source>
        <strain evidence="2 3">MEB164</strain>
    </source>
</reference>
<gene>
    <name evidence="2" type="ORF">V6U78_01925</name>
</gene>
<feature type="transmembrane region" description="Helical" evidence="1">
    <location>
        <begin position="72"/>
        <end position="97"/>
    </location>
</feature>
<organism evidence="2 3">
    <name type="scientific">Marinospirillum alkalitolerans</name>
    <dbReference type="NCBI Taxonomy" id="3123374"/>
    <lineage>
        <taxon>Bacteria</taxon>
        <taxon>Pseudomonadati</taxon>
        <taxon>Pseudomonadota</taxon>
        <taxon>Gammaproteobacteria</taxon>
        <taxon>Oceanospirillales</taxon>
        <taxon>Oceanospirillaceae</taxon>
        <taxon>Marinospirillum</taxon>
    </lineage>
</organism>
<feature type="transmembrane region" description="Helical" evidence="1">
    <location>
        <begin position="49"/>
        <end position="65"/>
    </location>
</feature>
<keyword evidence="1" id="KW-1133">Transmembrane helix</keyword>
<keyword evidence="1" id="KW-0472">Membrane</keyword>
<dbReference type="EMBL" id="JBANFI010000001">
    <property type="protein sequence ID" value="MFK7159798.1"/>
    <property type="molecule type" value="Genomic_DNA"/>
</dbReference>
<proteinExistence type="predicted"/>
<dbReference type="Proteomes" id="UP001621714">
    <property type="component" value="Unassembled WGS sequence"/>
</dbReference>
<dbReference type="RefSeq" id="WP_405336635.1">
    <property type="nucleotide sequence ID" value="NZ_JBANFI010000001.1"/>
</dbReference>